<dbReference type="Proteomes" id="UP001642464">
    <property type="component" value="Unassembled WGS sequence"/>
</dbReference>
<proteinExistence type="predicted"/>
<dbReference type="SUPFAM" id="SSF51045">
    <property type="entry name" value="WW domain"/>
    <property type="match status" value="1"/>
</dbReference>
<dbReference type="InterPro" id="IPR001202">
    <property type="entry name" value="WW_dom"/>
</dbReference>
<feature type="domain" description="WW" evidence="1">
    <location>
        <begin position="41"/>
        <end position="74"/>
    </location>
</feature>
<dbReference type="InterPro" id="IPR036020">
    <property type="entry name" value="WW_dom_sf"/>
</dbReference>
<name>A0ABP0MXV9_9DINO</name>
<evidence type="ECO:0000313" key="3">
    <source>
        <dbReference type="Proteomes" id="UP001642464"/>
    </source>
</evidence>
<accession>A0ABP0MXV9</accession>
<comment type="caution">
    <text evidence="2">The sequence shown here is derived from an EMBL/GenBank/DDBJ whole genome shotgun (WGS) entry which is preliminary data.</text>
</comment>
<protein>
    <submittedName>
        <fullName evidence="2">Protein phosphatase 1L</fullName>
    </submittedName>
</protein>
<evidence type="ECO:0000313" key="2">
    <source>
        <dbReference type="EMBL" id="CAK9056291.1"/>
    </source>
</evidence>
<organism evidence="2 3">
    <name type="scientific">Durusdinium trenchii</name>
    <dbReference type="NCBI Taxonomy" id="1381693"/>
    <lineage>
        <taxon>Eukaryota</taxon>
        <taxon>Sar</taxon>
        <taxon>Alveolata</taxon>
        <taxon>Dinophyceae</taxon>
        <taxon>Suessiales</taxon>
        <taxon>Symbiodiniaceae</taxon>
        <taxon>Durusdinium</taxon>
    </lineage>
</organism>
<dbReference type="EMBL" id="CAXAMM010025002">
    <property type="protein sequence ID" value="CAK9056291.1"/>
    <property type="molecule type" value="Genomic_DNA"/>
</dbReference>
<sequence length="389" mass="45059">MAPGLDLSHLPLAQQKAIGELNIDPVQDEQLLWIAEHAMMVELPPDWVEFEDDDGNQAYYHAKTKRLTTEHPVIFKYKQFVDKVRKFQERMNTIGRKVKPHLAVIMNEVLNRIYRELPPVTPEIIERLAVLMYIDTTIEHDTTRRLKIAIESYAEDQYDIALQAQQKADMDTFLHEVRNEQIRLDVLNKPDAVIMCTEIEGQPARVKCEQCKDFFSLEGFAATHATGKRKNHTTVKCEQTTCSVYPDQLATCEVDNTLFCDKAYEEVAQRQPHIRQKRKKVLGGLSCSEYPATVAEVLCEDCSDLYCWEAFIELHRRGNRLRHVPLRLDAEGQLYRAGELLPPEECARLIDRARLAREGGPWLAFQDDQLNTYWYHLSDKVTTQQNPYL</sequence>
<dbReference type="Gene3D" id="3.30.1470.10">
    <property type="entry name" value="Photosystem I PsaD, reaction center subunit II"/>
    <property type="match status" value="1"/>
</dbReference>
<reference evidence="2 3" key="1">
    <citation type="submission" date="2024-02" db="EMBL/GenBank/DDBJ databases">
        <authorList>
            <person name="Chen Y."/>
            <person name="Shah S."/>
            <person name="Dougan E. K."/>
            <person name="Thang M."/>
            <person name="Chan C."/>
        </authorList>
    </citation>
    <scope>NUCLEOTIDE SEQUENCE [LARGE SCALE GENOMIC DNA]</scope>
</reference>
<keyword evidence="3" id="KW-1185">Reference proteome</keyword>
<dbReference type="PROSITE" id="PS50020">
    <property type="entry name" value="WW_DOMAIN_2"/>
    <property type="match status" value="1"/>
</dbReference>
<gene>
    <name evidence="2" type="ORF">SCF082_LOCUS30346</name>
</gene>
<evidence type="ECO:0000259" key="1">
    <source>
        <dbReference type="PROSITE" id="PS50020"/>
    </source>
</evidence>